<keyword evidence="2" id="KW-1185">Reference proteome</keyword>
<reference evidence="1 2" key="1">
    <citation type="submission" date="2016-04" db="EMBL/GenBank/DDBJ databases">
        <title>A degradative enzymes factory behind the ericoid mycorrhizal symbiosis.</title>
        <authorList>
            <consortium name="DOE Joint Genome Institute"/>
            <person name="Martino E."/>
            <person name="Morin E."/>
            <person name="Grelet G."/>
            <person name="Kuo A."/>
            <person name="Kohler A."/>
            <person name="Daghino S."/>
            <person name="Barry K."/>
            <person name="Choi C."/>
            <person name="Cichocki N."/>
            <person name="Clum A."/>
            <person name="Copeland A."/>
            <person name="Hainaut M."/>
            <person name="Haridas S."/>
            <person name="Labutti K."/>
            <person name="Lindquist E."/>
            <person name="Lipzen A."/>
            <person name="Khouja H.-R."/>
            <person name="Murat C."/>
            <person name="Ohm R."/>
            <person name="Olson A."/>
            <person name="Spatafora J."/>
            <person name="Veneault-Fourrey C."/>
            <person name="Henrissat B."/>
            <person name="Grigoriev I."/>
            <person name="Martin F."/>
            <person name="Perotto S."/>
        </authorList>
    </citation>
    <scope>NUCLEOTIDE SEQUENCE [LARGE SCALE GENOMIC DNA]</scope>
    <source>
        <strain evidence="1 2">E</strain>
    </source>
</reference>
<dbReference type="InParanoid" id="A0A2J6T9D3"/>
<dbReference type="AlphaFoldDB" id="A0A2J6T9D3"/>
<dbReference type="RefSeq" id="XP_024736467.1">
    <property type="nucleotide sequence ID" value="XM_024884847.1"/>
</dbReference>
<protein>
    <submittedName>
        <fullName evidence="1">Uncharacterized protein</fullName>
    </submittedName>
</protein>
<sequence length="206" mass="23168">MADPKRCPSVATKHTQTCAQKHLEISPAHNLVPSRLLDSLVVGLGYTGLATDLCTRFHKFSPWELASISLGSMVLGYGLFDLGKRVGMKDRTTGQGEGQDWRGELTGMEYKQLNTSEKIVWLKKEEVRIREMQGEKQLNCGKAYIAKEEAYVAYEKHGGYGGADWKRYSNADGVCQEIYQEYEKQQRRLGQIRVEINALSASPSFN</sequence>
<proteinExistence type="predicted"/>
<name>A0A2J6T9D3_9HELO</name>
<dbReference type="OrthoDB" id="3506617at2759"/>
<dbReference type="EMBL" id="KZ613813">
    <property type="protein sequence ID" value="PMD59563.1"/>
    <property type="molecule type" value="Genomic_DNA"/>
</dbReference>
<accession>A0A2J6T9D3</accession>
<gene>
    <name evidence="1" type="ORF">K444DRAFT_643352</name>
</gene>
<evidence type="ECO:0000313" key="1">
    <source>
        <dbReference type="EMBL" id="PMD59563.1"/>
    </source>
</evidence>
<organism evidence="1 2">
    <name type="scientific">Hyaloscypha bicolor E</name>
    <dbReference type="NCBI Taxonomy" id="1095630"/>
    <lineage>
        <taxon>Eukaryota</taxon>
        <taxon>Fungi</taxon>
        <taxon>Dikarya</taxon>
        <taxon>Ascomycota</taxon>
        <taxon>Pezizomycotina</taxon>
        <taxon>Leotiomycetes</taxon>
        <taxon>Helotiales</taxon>
        <taxon>Hyaloscyphaceae</taxon>
        <taxon>Hyaloscypha</taxon>
        <taxon>Hyaloscypha bicolor</taxon>
    </lineage>
</organism>
<evidence type="ECO:0000313" key="2">
    <source>
        <dbReference type="Proteomes" id="UP000235371"/>
    </source>
</evidence>
<dbReference type="GeneID" id="36592924"/>
<dbReference type="Proteomes" id="UP000235371">
    <property type="component" value="Unassembled WGS sequence"/>
</dbReference>